<dbReference type="Proteomes" id="UP000070720">
    <property type="component" value="Chromosome 2"/>
</dbReference>
<evidence type="ECO:0000313" key="5">
    <source>
        <dbReference type="Proteomes" id="UP000070720"/>
    </source>
</evidence>
<reference evidence="3 5" key="4">
    <citation type="journal article" date="2015" name="BMC Genomics">
        <title>The completed genome sequence of the pathogenic ascomycete fungus Fusarium graminearum.</title>
        <authorList>
            <person name="King R."/>
            <person name="Urban M."/>
            <person name="Hammond-Kosack M.C."/>
            <person name="Hassani-Pak K."/>
            <person name="Hammond-Kosack K.E."/>
        </authorList>
    </citation>
    <scope>NUCLEOTIDE SEQUENCE [LARGE SCALE GENOMIC DNA]</scope>
    <source>
        <strain evidence="5">ATCC MYA-4620 / CBS 123657 / FGSC 9075 / NRRL 31084 / PH-1</strain>
        <strain evidence="3">PH-1</strain>
    </source>
</reference>
<dbReference type="EMBL" id="HG970333">
    <property type="protein sequence ID" value="CEF79196.1"/>
    <property type="molecule type" value="Genomic_DNA"/>
</dbReference>
<evidence type="ECO:0000256" key="2">
    <source>
        <dbReference type="SAM" id="Phobius"/>
    </source>
</evidence>
<evidence type="ECO:0000256" key="1">
    <source>
        <dbReference type="SAM" id="MobiDB-lite"/>
    </source>
</evidence>
<gene>
    <name evidence="3" type="ORF">FGRAMPH1_01T14789</name>
</gene>
<organism evidence="4">
    <name type="scientific">Gibberella zeae (strain ATCC MYA-4620 / CBS 123657 / FGSC 9075 / NRRL 31084 / PH-1)</name>
    <name type="common">Wheat head blight fungus</name>
    <name type="synonym">Fusarium graminearum</name>
    <dbReference type="NCBI Taxonomy" id="229533"/>
    <lineage>
        <taxon>Eukaryota</taxon>
        <taxon>Fungi</taxon>
        <taxon>Dikarya</taxon>
        <taxon>Ascomycota</taxon>
        <taxon>Pezizomycotina</taxon>
        <taxon>Sordariomycetes</taxon>
        <taxon>Hypocreomycetidae</taxon>
        <taxon>Hypocreales</taxon>
        <taxon>Nectriaceae</taxon>
        <taxon>Fusarium</taxon>
    </lineage>
</organism>
<dbReference type="InParanoid" id="A0A0E0S6S1"/>
<feature type="transmembrane region" description="Helical" evidence="2">
    <location>
        <begin position="15"/>
        <end position="41"/>
    </location>
</feature>
<dbReference type="VEuPathDB" id="FungiDB:FGRAMPH1_01G14789"/>
<keyword evidence="2" id="KW-0812">Transmembrane</keyword>
<sequence length="98" mass="10714">MSSFTTAYYVQPENITALLASLVATVSVVAFLAIVIIIVFIQKRIEKSIYDDVYAAIQDAAASRKEGETASNQDSEGEREKRNEPRPSSDDISNNTAV</sequence>
<keyword evidence="2" id="KW-0472">Membrane</keyword>
<reference evidence="4" key="5">
    <citation type="submission" date="2017-01" db="UniProtKB">
        <authorList>
            <consortium name="EnsemblFungi"/>
        </authorList>
    </citation>
    <scope>IDENTIFICATION</scope>
    <source>
        <strain evidence="4">PH-1 / ATCC MYA-4620 / FGSC 9075 / NRRL 31084</strain>
    </source>
</reference>
<feature type="region of interest" description="Disordered" evidence="1">
    <location>
        <begin position="61"/>
        <end position="98"/>
    </location>
</feature>
<reference evidence="4 5" key="1">
    <citation type="journal article" date="2007" name="Science">
        <title>The Fusarium graminearum genome reveals a link between localized polymorphism and pathogen specialization.</title>
        <authorList>
            <person name="Cuomo C.A."/>
            <person name="Gueldener U."/>
            <person name="Xu J.-R."/>
            <person name="Trail F."/>
            <person name="Turgeon B.G."/>
            <person name="Di Pietro A."/>
            <person name="Walton J.D."/>
            <person name="Ma L.-J."/>
            <person name="Baker S.E."/>
            <person name="Rep M."/>
            <person name="Adam G."/>
            <person name="Antoniw J."/>
            <person name="Baldwin T."/>
            <person name="Calvo S.E."/>
            <person name="Chang Y.-L."/>
            <person name="DeCaprio D."/>
            <person name="Gale L.R."/>
            <person name="Gnerre S."/>
            <person name="Goswami R.S."/>
            <person name="Hammond-Kosack K."/>
            <person name="Harris L.J."/>
            <person name="Hilburn K."/>
            <person name="Kennell J.C."/>
            <person name="Kroken S."/>
            <person name="Magnuson J.K."/>
            <person name="Mannhaupt G."/>
            <person name="Mauceli E.W."/>
            <person name="Mewes H.-W."/>
            <person name="Mitterbauer R."/>
            <person name="Muehlbauer G."/>
            <person name="Muensterkoetter M."/>
            <person name="Nelson D."/>
            <person name="O'Donnell K."/>
            <person name="Ouellet T."/>
            <person name="Qi W."/>
            <person name="Quesneville H."/>
            <person name="Roncero M.I.G."/>
            <person name="Seong K.-Y."/>
            <person name="Tetko I.V."/>
            <person name="Urban M."/>
            <person name="Waalwijk C."/>
            <person name="Ward T.J."/>
            <person name="Yao J."/>
            <person name="Birren B.W."/>
            <person name="Kistler H.C."/>
        </authorList>
    </citation>
    <scope>NUCLEOTIDE SEQUENCE [LARGE SCALE GENOMIC DNA]</scope>
    <source>
        <strain evidence="5">ATCC MYA-4620 / CBS 123657 / FGSC 9075 / NRRL 31084 / PH-1</strain>
        <strain evidence="4">PH-1 / ATCC MYA-4620 / FGSC 9075 / NRRL 31084</strain>
    </source>
</reference>
<feature type="compositionally biased region" description="Basic and acidic residues" evidence="1">
    <location>
        <begin position="76"/>
        <end position="89"/>
    </location>
</feature>
<evidence type="ECO:0000313" key="4">
    <source>
        <dbReference type="EnsemblFungi" id="CEF79196"/>
    </source>
</evidence>
<proteinExistence type="predicted"/>
<accession>A0A0E0S6S1</accession>
<evidence type="ECO:0000313" key="3">
    <source>
        <dbReference type="EMBL" id="CEF79196.1"/>
    </source>
</evidence>
<keyword evidence="2" id="KW-1133">Transmembrane helix</keyword>
<reference key="3">
    <citation type="submission" date="2014-02" db="EMBL/GenBank/DDBJ databases">
        <title>A revised Fusarium graminearum genomic reference sequence using whole shotgun re-sequencing.</title>
        <authorList>
            <person name="King R."/>
            <person name="Urban M."/>
            <person name="Hassani-Pak K."/>
            <person name="Hammond-Kosack K."/>
        </authorList>
    </citation>
    <scope>NUCLEOTIDE SEQUENCE</scope>
    <source>
        <strain>PH-1</strain>
    </source>
</reference>
<reference evidence="4 5" key="2">
    <citation type="journal article" date="2010" name="Nature">
        <title>Comparative genomics reveals mobile pathogenicity chromosomes in Fusarium.</title>
        <authorList>
            <person name="Ma L.J."/>
            <person name="van der Does H.C."/>
            <person name="Borkovich K.A."/>
            <person name="Coleman J.J."/>
            <person name="Daboussi M.J."/>
            <person name="Di Pietro A."/>
            <person name="Dufresne M."/>
            <person name="Freitag M."/>
            <person name="Grabherr M."/>
            <person name="Henrissat B."/>
            <person name="Houterman P.M."/>
            <person name="Kang S."/>
            <person name="Shim W.B."/>
            <person name="Woloshuk C."/>
            <person name="Xie X."/>
            <person name="Xu J.R."/>
            <person name="Antoniw J."/>
            <person name="Baker S.E."/>
            <person name="Bluhm B.H."/>
            <person name="Breakspear A."/>
            <person name="Brown D.W."/>
            <person name="Butchko R.A."/>
            <person name="Chapman S."/>
            <person name="Coulson R."/>
            <person name="Coutinho P.M."/>
            <person name="Danchin E.G."/>
            <person name="Diener A."/>
            <person name="Gale L.R."/>
            <person name="Gardiner D.M."/>
            <person name="Goff S."/>
            <person name="Hammond-Kosack K.E."/>
            <person name="Hilburn K."/>
            <person name="Hua-Van A."/>
            <person name="Jonkers W."/>
            <person name="Kazan K."/>
            <person name="Kodira C.D."/>
            <person name="Koehrsen M."/>
            <person name="Kumar L."/>
            <person name="Lee Y.H."/>
            <person name="Li L."/>
            <person name="Manners J.M."/>
            <person name="Miranda-Saavedra D."/>
            <person name="Mukherjee M."/>
            <person name="Park G."/>
            <person name="Park J."/>
            <person name="Park S.Y."/>
            <person name="Proctor R.H."/>
            <person name="Regev A."/>
            <person name="Ruiz-Roldan M.C."/>
            <person name="Sain D."/>
            <person name="Sakthikumar S."/>
            <person name="Sykes S."/>
            <person name="Schwartz D.C."/>
            <person name="Turgeon B.G."/>
            <person name="Wapinski I."/>
            <person name="Yoder O."/>
            <person name="Young S."/>
            <person name="Zeng Q."/>
            <person name="Zhou S."/>
            <person name="Galagan J."/>
            <person name="Cuomo C.A."/>
            <person name="Kistler H.C."/>
            <person name="Rep M."/>
        </authorList>
    </citation>
    <scope>GENOME REANNOTATION</scope>
    <source>
        <strain evidence="5">ATCC MYA-4620 / CBS 123657 / FGSC 9075 / NRRL 31084 / PH-1</strain>
        <strain evidence="4">PH-1 / ATCC MYA-4620 / FGSC 9075 / NRRL 31084</strain>
    </source>
</reference>
<dbReference type="AlphaFoldDB" id="A0A0E0S6S1"/>
<dbReference type="EnsemblFungi" id="CEF79196">
    <property type="protein sequence ID" value="CEF79196"/>
    <property type="gene ID" value="FGRRES_15234"/>
</dbReference>
<keyword evidence="5" id="KW-1185">Reference proteome</keyword>
<protein>
    <submittedName>
        <fullName evidence="3">Chromosome 2, complete genome</fullName>
    </submittedName>
</protein>
<name>A0A0E0S6S1_GIBZE</name>